<dbReference type="RefSeq" id="WP_198075871.1">
    <property type="nucleotide sequence ID" value="NZ_JAEDAE010000005.1"/>
</dbReference>
<comment type="caution">
    <text evidence="4">The sequence shown here is derived from an EMBL/GenBank/DDBJ whole genome shotgun (WGS) entry which is preliminary data.</text>
</comment>
<dbReference type="SUPFAM" id="SSF49265">
    <property type="entry name" value="Fibronectin type III"/>
    <property type="match status" value="1"/>
</dbReference>
<organism evidence="4 5">
    <name type="scientific">Hymenobacter negativus</name>
    <dbReference type="NCBI Taxonomy" id="2795026"/>
    <lineage>
        <taxon>Bacteria</taxon>
        <taxon>Pseudomonadati</taxon>
        <taxon>Bacteroidota</taxon>
        <taxon>Cytophagia</taxon>
        <taxon>Cytophagales</taxon>
        <taxon>Hymenobacteraceae</taxon>
        <taxon>Hymenobacter</taxon>
    </lineage>
</organism>
<feature type="chain" id="PRO_5047406933" evidence="1">
    <location>
        <begin position="21"/>
        <end position="2538"/>
    </location>
</feature>
<dbReference type="Pfam" id="PF05345">
    <property type="entry name" value="He_PIG"/>
    <property type="match status" value="3"/>
</dbReference>
<dbReference type="PANTHER" id="PTHR34677:SF3">
    <property type="entry name" value="BACTERIAL IG-LIKE DOMAIN-CONTAINING PROTEIN"/>
    <property type="match status" value="1"/>
</dbReference>
<dbReference type="InterPro" id="IPR044048">
    <property type="entry name" value="Big_12"/>
</dbReference>
<name>A0ABS0Q8V8_9BACT</name>
<dbReference type="Proteomes" id="UP000625631">
    <property type="component" value="Unassembled WGS sequence"/>
</dbReference>
<dbReference type="Gene3D" id="2.60.40.10">
    <property type="entry name" value="Immunoglobulins"/>
    <property type="match status" value="6"/>
</dbReference>
<accession>A0ABS0Q8V8</accession>
<gene>
    <name evidence="4" type="ORF">I7X13_13235</name>
</gene>
<dbReference type="EMBL" id="JAEDAE010000005">
    <property type="protein sequence ID" value="MBH8559022.1"/>
    <property type="molecule type" value="Genomic_DNA"/>
</dbReference>
<feature type="domain" description="SUEL-type lectin" evidence="2">
    <location>
        <begin position="826"/>
        <end position="921"/>
    </location>
</feature>
<dbReference type="SUPFAM" id="SSF49313">
    <property type="entry name" value="Cadherin-like"/>
    <property type="match status" value="3"/>
</dbReference>
<feature type="domain" description="Fibronectin type-III" evidence="3">
    <location>
        <begin position="485"/>
        <end position="586"/>
    </location>
</feature>
<dbReference type="InterPro" id="IPR015919">
    <property type="entry name" value="Cadherin-like_sf"/>
</dbReference>
<dbReference type="CDD" id="cd22842">
    <property type="entry name" value="Gal_Rha_Lectin_BGal"/>
    <property type="match status" value="1"/>
</dbReference>
<reference evidence="4 5" key="1">
    <citation type="submission" date="2020-12" db="EMBL/GenBank/DDBJ databases">
        <title>Hymenobacter sp.</title>
        <authorList>
            <person name="Kim M.K."/>
        </authorList>
    </citation>
    <scope>NUCLEOTIDE SEQUENCE [LARGE SCALE GENOMIC DNA]</scope>
    <source>
        <strain evidence="4 5">BT442</strain>
    </source>
</reference>
<dbReference type="NCBIfam" id="TIGR04183">
    <property type="entry name" value="Por_Secre_tail"/>
    <property type="match status" value="1"/>
</dbReference>
<dbReference type="PROSITE" id="PS50853">
    <property type="entry name" value="FN3"/>
    <property type="match status" value="1"/>
</dbReference>
<proteinExistence type="predicted"/>
<evidence type="ECO:0000256" key="1">
    <source>
        <dbReference type="SAM" id="SignalP"/>
    </source>
</evidence>
<keyword evidence="1" id="KW-0732">Signal</keyword>
<sequence length="2538" mass="252905">MRQKLLLLLLLLLAAWGARAQAPTWQSALSSAAVDVRDVAITASGDVYVTGSFTGSVTFGSNTLTSTGDADMFVAKWASGASTWAWGASGGGGTSGGTDANDYGNAIAVNGNRVYVTGIYRATTFTTGAGTLTNNGGYDMFVAKFTDNTTSVTASGLLGSTAGASQEYAYGIAVNPTNGNVYVTGYFGSTSLPNATISGTALTSGGSADVYVAKFLDNGTTLSNGGAVRAGGASGEIATCLALNGNNIYIGGRFNSSGTAVFGSSTLTNGGGNDIFVARFTDNAPTTTGSIVANYAQKGGGDGTDGAQGIAVNASGAIYVTGNVTAATAGVVSVAGSTLTTAGGTDIFVAKYTDNGTALVNGYAIADGGANSEDTVDGSIGGDIAVNGTLVYITSDYDGTTNIAGTPLTSAGASDAFVAKYTDNGTTFVGNGAVSGGGTGSDSSFGIAVNGTQGVVGGKMVPTANFGTSLTTGTSYAARVSFASPPAVTTAAANTITNTSAVLGGNVSSDGGASVTARGVVYSATNTTPAIGGTGVTQAPNGTGTGTFSATISGLTSGTTYYVRAYATNSVGTSYGAVATFTTPPSAPVVLTPANGSATNNVTPSYTGTAQANSTVTVYVDGSALSGTVTADASGNWSKTQPTALSQGSHTVYATAAISGSAASANSNTNTFTVDTTSPTTTITSTTPGVSNGGTTATTPIAFTVTFTENVSNFTSSDVQVTGGTLSGFFANSSTYTFNVTPSGSGSTVTVNVAANVANDQAGNGNTAASQYSVTYRQPLVASSQAVTVNLDASGNGTLAASSVNNGSTGPGTLTYTIQKIVYGQVAEGQTLTLSTPNGSNFLSTNAIRFASYGTPNDNGNGNYTLGSCNAPNSVVTAQNSFGGRSTGSMYASNTDTRNNPVLDDPCSGTPKRLAVQAAYSADATSLTYDCSEANKTQYVLLTVTNGTSTSTSVAQVTVNPSPTITISNVSPTSAPRGAPVTVTGTNLSGVNSVTVNGATATVSNLTANGFTFVVPAGATTGAGNLTVTAPCAQTLTSAFTVQQPVTAAPVITAPANGSLTNNSQPTYSGTAPAGSTITVYVGPASGAASAIGTTTATASGNFSLAQPSALTSGSYQVYATAQTSGSTVSANSNTNTFTVDLVAPTVTSLTSGTVANNGSTTTSPVLFTATFSEPVTGFASGDIAVSGGTVTTGPTAGSGNTFTFQVTPSGAGTVTVQVLANTVQDQAGNLNPASSTYSFTYSLPPVTATLTQVTPSPTATATLTYRVTFSGGVTGLNTGNFSVANSGTTVSGASVVSVTAASGSTTTYDVVVNTGTGNGNLVLQLVNSTGVSPTVSSLPVSGPSYTIYKSFLAKPTLRIQGVGSPSGFNDVTAFVDEVKVLSGTSGTAAFANGLQNGSFETNNVPQSNFLYQSQGVVAAPWSFGPQAGVSRNNSGFGSSATDGTAVAFLQSTAGLNGNVAQNLAVPTGGYRVGFRTAQRTNNGRNDDQVLNVYLVNNVNDNVFLGSIQPETSGLGLYATFTSAAFNVTAPALTATVSGPAGPTTSTAPIPFSVSFTQSVGTTFTASDVTVTGGTLTSGSFGGSGAGTYTFTVTPSGFGIVSVTLADNVAFDDNNTGNTGTNTASVQFVAPTITVAPTSLPGGTRGTAYSQTITASGGTAPYSYAITAGALPSGLTLSSTGTLSGTPAASGSFTFTVTATDASSAPGPYSGSRSYTLIIAAPAITLAPATLPAGTVAAAYSQTITATGGTAPYSYAITAGALPAGLTISSAGVLAGTPTAGGSFTFTVTATDASTSASGGPYTGSLSYTLTVAAPTISIAPVTLPNGTQGTAYSQALSAAGGTAPYTFAITAGALPAGLTLTNGTIAGTPAANGTFNFTVTATDASTGSGPYSGSRSYSLTINAPVITAVTWTGLISTDWFTAGNWSSNTLPSATIDAIIPTAPSGGRFPNISFGTASVRNLTFDSGASLTQSAGTLVVAANLTNNGTFQPTGGTVLLGNSALSNIFGASNTRFWNLTVGASGAQQSTSASTSVQRVFLLNGNYTTNGNPLTLESNATNTALVVNNGSNVIVGNVTVQRYIAPDLNPGLGYRHYSAPVSTATVGSLTTSTFTPVVNPAYNSSATPNSVRPFPTVYYYDQARLATATNNLAPFDKGWTSPSALTDPLTVGKGYTVNLAANQTLAVTGQPNNGDVSQSLARNSGATATDAGWQLVGNPYPSPLDYSQVGAADRNNLDAAMYVFESTSLYGGTYRANVNGVGGNANSPNSILAQGQGFFVRVSNGQTSGTLTLRNSQRVTTYQNPVYHRTTETRPLVQLDLQSATGSDPLYVYFEQAATAGTDVEYDAVKLPNSTGLNLAAWAGSDKMAINALPLTSTASVTVPLFIGLPVTGTYTLHAAQVLNFGAGEQPFLRDLQLGTLTDLSLHPDYTFTMNAANTTPRFELVFGARVLGVASAKLAAQVAVYPNPASKAVFVELPTALNRKAVTAALVDALGRVVLTQALPAGQPTYTLPLTNLATGVYSLRLQTEAGVVVKKLVVE</sequence>
<feature type="signal peptide" evidence="1">
    <location>
        <begin position="1"/>
        <end position="20"/>
    </location>
</feature>
<dbReference type="InterPro" id="IPR036116">
    <property type="entry name" value="FN3_sf"/>
</dbReference>
<evidence type="ECO:0000313" key="5">
    <source>
        <dbReference type="Proteomes" id="UP000625631"/>
    </source>
</evidence>
<dbReference type="InterPro" id="IPR026444">
    <property type="entry name" value="Secre_tail"/>
</dbReference>
<keyword evidence="5" id="KW-1185">Reference proteome</keyword>
<dbReference type="InterPro" id="IPR014756">
    <property type="entry name" value="Ig_E-set"/>
</dbReference>
<dbReference type="PANTHER" id="PTHR34677">
    <property type="match status" value="1"/>
</dbReference>
<evidence type="ECO:0000313" key="4">
    <source>
        <dbReference type="EMBL" id="MBH8559022.1"/>
    </source>
</evidence>
<dbReference type="InterPro" id="IPR000922">
    <property type="entry name" value="Lectin_gal-bd_dom"/>
</dbReference>
<dbReference type="SUPFAM" id="SSF81296">
    <property type="entry name" value="E set domains"/>
    <property type="match status" value="1"/>
</dbReference>
<protein>
    <submittedName>
        <fullName evidence="4">Ig domain-containing protein</fullName>
    </submittedName>
</protein>
<evidence type="ECO:0000259" key="3">
    <source>
        <dbReference type="PROSITE" id="PS50853"/>
    </source>
</evidence>
<dbReference type="InterPro" id="IPR013783">
    <property type="entry name" value="Ig-like_fold"/>
</dbReference>
<dbReference type="Pfam" id="PF18962">
    <property type="entry name" value="Por_Secre_tail"/>
    <property type="match status" value="1"/>
</dbReference>
<dbReference type="PROSITE" id="PS50228">
    <property type="entry name" value="SUEL_LECTIN"/>
    <property type="match status" value="1"/>
</dbReference>
<dbReference type="Pfam" id="PF19078">
    <property type="entry name" value="Big_12"/>
    <property type="match status" value="2"/>
</dbReference>
<dbReference type="InterPro" id="IPR003961">
    <property type="entry name" value="FN3_dom"/>
</dbReference>
<dbReference type="CDD" id="cd00603">
    <property type="entry name" value="IPT_PCSR"/>
    <property type="match status" value="1"/>
</dbReference>
<evidence type="ECO:0000259" key="2">
    <source>
        <dbReference type="PROSITE" id="PS50228"/>
    </source>
</evidence>